<dbReference type="Gene3D" id="1.10.10.60">
    <property type="entry name" value="Homeodomain-like"/>
    <property type="match status" value="1"/>
</dbReference>
<feature type="domain" description="HTH araC/xylS-type" evidence="4">
    <location>
        <begin position="160"/>
        <end position="250"/>
    </location>
</feature>
<evidence type="ECO:0000259" key="4">
    <source>
        <dbReference type="PROSITE" id="PS01124"/>
    </source>
</evidence>
<dbReference type="GO" id="GO:0003700">
    <property type="term" value="F:DNA-binding transcription factor activity"/>
    <property type="evidence" value="ECO:0007669"/>
    <property type="project" value="InterPro"/>
</dbReference>
<dbReference type="Pfam" id="PF20240">
    <property type="entry name" value="DUF6597"/>
    <property type="match status" value="1"/>
</dbReference>
<dbReference type="OrthoDB" id="635259at2"/>
<proteinExistence type="predicted"/>
<dbReference type="Pfam" id="PF12833">
    <property type="entry name" value="HTH_18"/>
    <property type="match status" value="1"/>
</dbReference>
<gene>
    <name evidence="5" type="ORF">DQQ10_01755</name>
</gene>
<sequence>MLIYQPHPALKPYVRYYWSLDIYAAGASMLNLQVMADRYPRIVIQCLNGKNALHSAHYSCLYAASLKGITSKPAFFQMEPTYSHLAVSFFSHGVKALFGIDGHETLDAVMELKHFFPDDVTERIMAARDTRSRIAILEACLLKRLYALKSIDARVVNFLNLCPSVNYGKLLKNYGISERQFERKFLQSIGFTPSYYKRVVRFERALSRIQRGNYQTLSNLAYELGYSDQSHFNREFKQFSGLTPLLLGAKNELVAESGSLLAG</sequence>
<dbReference type="PANTHER" id="PTHR46796:SF13">
    <property type="entry name" value="HTH-TYPE TRANSCRIPTIONAL ACTIVATOR RHAS"/>
    <property type="match status" value="1"/>
</dbReference>
<dbReference type="PROSITE" id="PS01124">
    <property type="entry name" value="HTH_ARAC_FAMILY_2"/>
    <property type="match status" value="1"/>
</dbReference>
<dbReference type="RefSeq" id="WP_112745073.1">
    <property type="nucleotide sequence ID" value="NZ_QMFY01000001.1"/>
</dbReference>
<evidence type="ECO:0000256" key="1">
    <source>
        <dbReference type="ARBA" id="ARBA00023015"/>
    </source>
</evidence>
<comment type="caution">
    <text evidence="5">The sequence shown here is derived from an EMBL/GenBank/DDBJ whole genome shotgun (WGS) entry which is preliminary data.</text>
</comment>
<keyword evidence="1" id="KW-0805">Transcription regulation</keyword>
<reference evidence="5 6" key="1">
    <citation type="submission" date="2018-06" db="EMBL/GenBank/DDBJ databases">
        <title>Chryseolinea flavus sp. nov., a member of the phylum Bacteroidetes isolated from soil.</title>
        <authorList>
            <person name="Li Y."/>
            <person name="Wang J."/>
        </authorList>
    </citation>
    <scope>NUCLEOTIDE SEQUENCE [LARGE SCALE GENOMIC DNA]</scope>
    <source>
        <strain evidence="5 6">SDU1-6</strain>
    </source>
</reference>
<accession>A0A364YAG8</accession>
<dbReference type="SMART" id="SM00342">
    <property type="entry name" value="HTH_ARAC"/>
    <property type="match status" value="1"/>
</dbReference>
<protein>
    <recommendedName>
        <fullName evidence="4">HTH araC/xylS-type domain-containing protein</fullName>
    </recommendedName>
</protein>
<dbReference type="SUPFAM" id="SSF46689">
    <property type="entry name" value="Homeodomain-like"/>
    <property type="match status" value="1"/>
</dbReference>
<evidence type="ECO:0000256" key="3">
    <source>
        <dbReference type="ARBA" id="ARBA00023163"/>
    </source>
</evidence>
<dbReference type="InterPro" id="IPR009057">
    <property type="entry name" value="Homeodomain-like_sf"/>
</dbReference>
<keyword evidence="6" id="KW-1185">Reference proteome</keyword>
<keyword evidence="3" id="KW-0804">Transcription</keyword>
<dbReference type="PANTHER" id="PTHR46796">
    <property type="entry name" value="HTH-TYPE TRANSCRIPTIONAL ACTIVATOR RHAS-RELATED"/>
    <property type="match status" value="1"/>
</dbReference>
<dbReference type="InterPro" id="IPR050204">
    <property type="entry name" value="AraC_XylS_family_regulators"/>
</dbReference>
<dbReference type="Proteomes" id="UP000251889">
    <property type="component" value="Unassembled WGS sequence"/>
</dbReference>
<dbReference type="InterPro" id="IPR046532">
    <property type="entry name" value="DUF6597"/>
</dbReference>
<dbReference type="EMBL" id="QMFY01000001">
    <property type="protein sequence ID" value="RAW02858.1"/>
    <property type="molecule type" value="Genomic_DNA"/>
</dbReference>
<organism evidence="5 6">
    <name type="scientific">Pseudochryseolinea flava</name>
    <dbReference type="NCBI Taxonomy" id="2059302"/>
    <lineage>
        <taxon>Bacteria</taxon>
        <taxon>Pseudomonadati</taxon>
        <taxon>Bacteroidota</taxon>
        <taxon>Cytophagia</taxon>
        <taxon>Cytophagales</taxon>
        <taxon>Fulvivirgaceae</taxon>
        <taxon>Pseudochryseolinea</taxon>
    </lineage>
</organism>
<dbReference type="GO" id="GO:0043565">
    <property type="term" value="F:sequence-specific DNA binding"/>
    <property type="evidence" value="ECO:0007669"/>
    <property type="project" value="InterPro"/>
</dbReference>
<keyword evidence="2" id="KW-0238">DNA-binding</keyword>
<name>A0A364YAG8_9BACT</name>
<dbReference type="InterPro" id="IPR018060">
    <property type="entry name" value="HTH_AraC"/>
</dbReference>
<dbReference type="AlphaFoldDB" id="A0A364YAG8"/>
<evidence type="ECO:0000313" key="5">
    <source>
        <dbReference type="EMBL" id="RAW02858.1"/>
    </source>
</evidence>
<evidence type="ECO:0000313" key="6">
    <source>
        <dbReference type="Proteomes" id="UP000251889"/>
    </source>
</evidence>
<evidence type="ECO:0000256" key="2">
    <source>
        <dbReference type="ARBA" id="ARBA00023125"/>
    </source>
</evidence>